<dbReference type="Proteomes" id="UP000616499">
    <property type="component" value="Unassembled WGS sequence"/>
</dbReference>
<evidence type="ECO:0000256" key="2">
    <source>
        <dbReference type="SAM" id="Phobius"/>
    </source>
</evidence>
<gene>
    <name evidence="3" type="ORF">GCM10009425_37380</name>
</gene>
<evidence type="ECO:0008006" key="5">
    <source>
        <dbReference type="Google" id="ProtNLM"/>
    </source>
</evidence>
<organism evidence="3 4">
    <name type="scientific">Pseudomonas asuensis</name>
    <dbReference type="NCBI Taxonomy" id="1825787"/>
    <lineage>
        <taxon>Bacteria</taxon>
        <taxon>Pseudomonadati</taxon>
        <taxon>Pseudomonadota</taxon>
        <taxon>Gammaproteobacteria</taxon>
        <taxon>Pseudomonadales</taxon>
        <taxon>Pseudomonadaceae</taxon>
        <taxon>Pseudomonas</taxon>
    </lineage>
</organism>
<keyword evidence="2" id="KW-0472">Membrane</keyword>
<feature type="transmembrane region" description="Helical" evidence="2">
    <location>
        <begin position="41"/>
        <end position="60"/>
    </location>
</feature>
<dbReference type="PANTHER" id="PTHR36974:SF1">
    <property type="entry name" value="DOXX FAMILY MEMBRANE PROTEIN"/>
    <property type="match status" value="1"/>
</dbReference>
<feature type="transmembrane region" description="Helical" evidence="2">
    <location>
        <begin position="7"/>
        <end position="29"/>
    </location>
</feature>
<sequence length="178" mass="20035">MRYQKQAVALVVAWFMVGGFAHLFMASFFVKLVPIDVPYRFAVVCFGGILEMMVAVAVLFKELRRYAGSVLFVCTLLMLPVHFYTWQHAGLFPALPEWALAARLVLHALFPVVIWYGCIHYTPLAQVIDRQESSNRNLRDQVQSGMTSQTGQPIMSTVGVTPASNTTHWSEQKRSPTP</sequence>
<feature type="transmembrane region" description="Helical" evidence="2">
    <location>
        <begin position="98"/>
        <end position="118"/>
    </location>
</feature>
<protein>
    <recommendedName>
        <fullName evidence="5">DoxX family protein</fullName>
    </recommendedName>
</protein>
<evidence type="ECO:0000256" key="1">
    <source>
        <dbReference type="SAM" id="MobiDB-lite"/>
    </source>
</evidence>
<feature type="transmembrane region" description="Helical" evidence="2">
    <location>
        <begin position="67"/>
        <end position="86"/>
    </location>
</feature>
<dbReference type="RefSeq" id="WP_188867652.1">
    <property type="nucleotide sequence ID" value="NZ_BMNW01000009.1"/>
</dbReference>
<keyword evidence="4" id="KW-1185">Reference proteome</keyword>
<proteinExistence type="predicted"/>
<feature type="compositionally biased region" description="Polar residues" evidence="1">
    <location>
        <begin position="140"/>
        <end position="169"/>
    </location>
</feature>
<dbReference type="EMBL" id="BMNW01000009">
    <property type="protein sequence ID" value="GGM23032.1"/>
    <property type="molecule type" value="Genomic_DNA"/>
</dbReference>
<name>A0ABQ2H1P1_9PSED</name>
<dbReference type="PANTHER" id="PTHR36974">
    <property type="entry name" value="MEMBRANE PROTEIN-RELATED"/>
    <property type="match status" value="1"/>
</dbReference>
<evidence type="ECO:0000313" key="4">
    <source>
        <dbReference type="Proteomes" id="UP000616499"/>
    </source>
</evidence>
<feature type="region of interest" description="Disordered" evidence="1">
    <location>
        <begin position="138"/>
        <end position="178"/>
    </location>
</feature>
<comment type="caution">
    <text evidence="3">The sequence shown here is derived from an EMBL/GenBank/DDBJ whole genome shotgun (WGS) entry which is preliminary data.</text>
</comment>
<keyword evidence="2" id="KW-0812">Transmembrane</keyword>
<keyword evidence="2" id="KW-1133">Transmembrane helix</keyword>
<evidence type="ECO:0000313" key="3">
    <source>
        <dbReference type="EMBL" id="GGM23032.1"/>
    </source>
</evidence>
<reference evidence="4" key="1">
    <citation type="journal article" date="2019" name="Int. J. Syst. Evol. Microbiol.">
        <title>The Global Catalogue of Microorganisms (GCM) 10K type strain sequencing project: providing services to taxonomists for standard genome sequencing and annotation.</title>
        <authorList>
            <consortium name="The Broad Institute Genomics Platform"/>
            <consortium name="The Broad Institute Genome Sequencing Center for Infectious Disease"/>
            <person name="Wu L."/>
            <person name="Ma J."/>
        </authorList>
    </citation>
    <scope>NUCLEOTIDE SEQUENCE [LARGE SCALE GENOMIC DNA]</scope>
    <source>
        <strain evidence="4">JCM 13501</strain>
    </source>
</reference>
<accession>A0ABQ2H1P1</accession>